<dbReference type="PRINTS" id="PR00411">
    <property type="entry name" value="PNDRDTASEI"/>
</dbReference>
<evidence type="ECO:0000313" key="3">
    <source>
        <dbReference type="Proteomes" id="UP000248405"/>
    </source>
</evidence>
<dbReference type="AlphaFoldDB" id="A0A319BPU8"/>
<dbReference type="PANTHER" id="PTHR43539:SF26">
    <property type="entry name" value="MONOOXYGENASE, PUTATIVE-RELATED"/>
    <property type="match status" value="1"/>
</dbReference>
<dbReference type="SUPFAM" id="SSF54427">
    <property type="entry name" value="NTF2-like"/>
    <property type="match status" value="1"/>
</dbReference>
<dbReference type="InterPro" id="IPR050982">
    <property type="entry name" value="Auxin_biosynth/cation_transpt"/>
</dbReference>
<proteinExistence type="predicted"/>
<dbReference type="GO" id="GO:0050660">
    <property type="term" value="F:flavin adenine dinucleotide binding"/>
    <property type="evidence" value="ECO:0007669"/>
    <property type="project" value="TreeGrafter"/>
</dbReference>
<dbReference type="GO" id="GO:0004497">
    <property type="term" value="F:monooxygenase activity"/>
    <property type="evidence" value="ECO:0007669"/>
    <property type="project" value="UniProtKB-KW"/>
</dbReference>
<reference evidence="2" key="1">
    <citation type="submission" date="2016-12" db="EMBL/GenBank/DDBJ databases">
        <title>The genomes of Aspergillus section Nigri reveals drivers in fungal speciation.</title>
        <authorList>
            <consortium name="DOE Joint Genome Institute"/>
            <person name="Vesth T.C."/>
            <person name="Nybo J."/>
            <person name="Theobald S."/>
            <person name="Brandl J."/>
            <person name="Frisvad J.C."/>
            <person name="Nielsen K.F."/>
            <person name="Lyhne E.K."/>
            <person name="Kogle M.E."/>
            <person name="Kuo A."/>
            <person name="Riley R."/>
            <person name="Clum A."/>
            <person name="Nolan M."/>
            <person name="Lipzen A."/>
            <person name="Salamov A."/>
            <person name="Henrissat B."/>
            <person name="Wiebenga A."/>
            <person name="De Vries R.P."/>
            <person name="Grigoriev I.V."/>
            <person name="Mortensen U.H."/>
            <person name="Andersen M.R."/>
            <person name="Baker S.E."/>
        </authorList>
    </citation>
    <scope>NUCLEOTIDE SEQUENCE [LARGE SCALE GENOMIC DNA]</scope>
    <source>
        <strain evidence="2">CBS 113365</strain>
    </source>
</reference>
<dbReference type="Pfam" id="PF13738">
    <property type="entry name" value="Pyr_redox_3"/>
    <property type="match status" value="1"/>
</dbReference>
<sequence>MAVTMHDSVLDSSKANMTDIKAEAVVKELECHPSKPPVDDNFMYDFKYNHVLPSSDVLGIEIPTDCDAQREAEDIVARLSQTMGAGDAQAFAEMFLPYGVWRDKLSFTWDYRTFNFHSAIFKAATDLFPKTKATNFKFLTPAPTISRPYLDFAQLQFVVSFETEVVLSSAVINAVFTQEGWKIYTMHTVAEKLKPFPEVPPSDGHMTGPVSWEKQRAAEIDAANPEILIIGGGQNGLALSARCKALGMDSLIIERSEEIGDVWKKRYEYLSLHFPHWADDLPYFPYPKLWPTYTPAQKQGMYMKWYAEALELNVWTKSEVVKAEQDDQRNWTVVINKGGHETRQLHPKQVIMATSLCGVPMTPDIPGMADFKGGVIRHSTAHDSAREFVGKKVCVVGTSSSGFDTAFDCSRRGIDVTLLQRSPTYIMSLTHSVPRTIGNYGPDAEGNRPSHEEQDRLFFATPTGPGEELARRNAKVLENLDRPLLDALHARGLRTWRGQRGTGGSTLGQTRNGGFYFDAGACEHIINGKIKVEPGYIERFTEDKVILNDGRERQFDLIVFATGFSNTIDSIRATLGDKIADQCGPIWGIDEEGEFKTAYRETGVPNLWLMVGYLPYTRFHSKLLAMRIKALMEGISPAPYKD</sequence>
<gene>
    <name evidence="2" type="ORF">BO88DRAFT_440521</name>
</gene>
<organism evidence="2 3">
    <name type="scientific">Aspergillus vadensis (strain CBS 113365 / IMI 142717 / IBT 24658)</name>
    <dbReference type="NCBI Taxonomy" id="1448311"/>
    <lineage>
        <taxon>Eukaryota</taxon>
        <taxon>Fungi</taxon>
        <taxon>Dikarya</taxon>
        <taxon>Ascomycota</taxon>
        <taxon>Pezizomycotina</taxon>
        <taxon>Eurotiomycetes</taxon>
        <taxon>Eurotiomycetidae</taxon>
        <taxon>Eurotiales</taxon>
        <taxon>Aspergillaceae</taxon>
        <taxon>Aspergillus</taxon>
        <taxon>Aspergillus subgen. Circumdati</taxon>
    </lineage>
</organism>
<dbReference type="SUPFAM" id="SSF51905">
    <property type="entry name" value="FAD/NAD(P)-binding domain"/>
    <property type="match status" value="2"/>
</dbReference>
<dbReference type="Gene3D" id="3.50.50.60">
    <property type="entry name" value="FAD/NAD(P)-binding domain"/>
    <property type="match status" value="2"/>
</dbReference>
<keyword evidence="3" id="KW-1185">Reference proteome</keyword>
<evidence type="ECO:0000313" key="2">
    <source>
        <dbReference type="EMBL" id="PYH73200.1"/>
    </source>
</evidence>
<dbReference type="OrthoDB" id="74360at2759"/>
<dbReference type="GeneID" id="37214390"/>
<dbReference type="InterPro" id="IPR036188">
    <property type="entry name" value="FAD/NAD-bd_sf"/>
</dbReference>
<dbReference type="Proteomes" id="UP000248405">
    <property type="component" value="Unassembled WGS sequence"/>
</dbReference>
<dbReference type="RefSeq" id="XP_025566994.1">
    <property type="nucleotide sequence ID" value="XM_025709798.1"/>
</dbReference>
<keyword evidence="2" id="KW-0503">Monooxygenase</keyword>
<dbReference type="EMBL" id="KZ821615">
    <property type="protein sequence ID" value="PYH73200.1"/>
    <property type="molecule type" value="Genomic_DNA"/>
</dbReference>
<keyword evidence="1" id="KW-0560">Oxidoreductase</keyword>
<protein>
    <submittedName>
        <fullName evidence="2">Flavin-containing monooxygenase</fullName>
    </submittedName>
</protein>
<dbReference type="PANTHER" id="PTHR43539">
    <property type="entry name" value="FLAVIN-BINDING MONOOXYGENASE-LIKE PROTEIN (AFU_ORTHOLOGUE AFUA_4G09220)"/>
    <property type="match status" value="1"/>
</dbReference>
<name>A0A319BPU8_ASPVC</name>
<accession>A0A319BPU8</accession>
<dbReference type="InterPro" id="IPR032710">
    <property type="entry name" value="NTF2-like_dom_sf"/>
</dbReference>
<evidence type="ECO:0000256" key="1">
    <source>
        <dbReference type="ARBA" id="ARBA00023002"/>
    </source>
</evidence>